<keyword evidence="5" id="KW-1185">Reference proteome</keyword>
<feature type="region of interest" description="Disordered" evidence="1">
    <location>
        <begin position="168"/>
        <end position="246"/>
    </location>
</feature>
<feature type="transmembrane region" description="Helical" evidence="2">
    <location>
        <begin position="327"/>
        <end position="348"/>
    </location>
</feature>
<gene>
    <name evidence="4" type="ORF">PHACADRAFT_248598</name>
</gene>
<evidence type="ECO:0000313" key="5">
    <source>
        <dbReference type="Proteomes" id="UP000008370"/>
    </source>
</evidence>
<keyword evidence="2" id="KW-0812">Transmembrane</keyword>
<evidence type="ECO:0000313" key="4">
    <source>
        <dbReference type="EMBL" id="EKM61763.1"/>
    </source>
</evidence>
<dbReference type="GeneID" id="18914392"/>
<protein>
    <recommendedName>
        <fullName evidence="3">C2 domain-containing protein</fullName>
    </recommendedName>
</protein>
<feature type="region of interest" description="Disordered" evidence="1">
    <location>
        <begin position="458"/>
        <end position="480"/>
    </location>
</feature>
<name>K5WCS0_PHACS</name>
<dbReference type="InterPro" id="IPR000008">
    <property type="entry name" value="C2_dom"/>
</dbReference>
<dbReference type="KEGG" id="pco:PHACADRAFT_248598"/>
<dbReference type="InParanoid" id="K5WCS0"/>
<evidence type="ECO:0000259" key="3">
    <source>
        <dbReference type="PROSITE" id="PS50004"/>
    </source>
</evidence>
<proteinExistence type="predicted"/>
<dbReference type="AlphaFoldDB" id="K5WCS0"/>
<dbReference type="RefSeq" id="XP_007391163.1">
    <property type="nucleotide sequence ID" value="XM_007391101.1"/>
</dbReference>
<feature type="compositionally biased region" description="Polar residues" evidence="1">
    <location>
        <begin position="458"/>
        <end position="470"/>
    </location>
</feature>
<feature type="domain" description="C2" evidence="3">
    <location>
        <begin position="1"/>
        <end position="110"/>
    </location>
</feature>
<feature type="compositionally biased region" description="Basic residues" evidence="1">
    <location>
        <begin position="207"/>
        <end position="216"/>
    </location>
</feature>
<dbReference type="PROSITE" id="PS50004">
    <property type="entry name" value="C2"/>
    <property type="match status" value="1"/>
</dbReference>
<dbReference type="EMBL" id="JH930468">
    <property type="protein sequence ID" value="EKM61763.1"/>
    <property type="molecule type" value="Genomic_DNA"/>
</dbReference>
<feature type="transmembrane region" description="Helical" evidence="2">
    <location>
        <begin position="369"/>
        <end position="398"/>
    </location>
</feature>
<evidence type="ECO:0000256" key="1">
    <source>
        <dbReference type="SAM" id="MobiDB-lite"/>
    </source>
</evidence>
<dbReference type="HOGENOM" id="CLU_582734_0_0_1"/>
<dbReference type="Proteomes" id="UP000008370">
    <property type="component" value="Unassembled WGS sequence"/>
</dbReference>
<dbReference type="OrthoDB" id="2642524at2759"/>
<feature type="transmembrane region" description="Helical" evidence="2">
    <location>
        <begin position="404"/>
        <end position="426"/>
    </location>
</feature>
<keyword evidence="2" id="KW-0472">Membrane</keyword>
<accession>K5WCS0</accession>
<reference evidence="4 5" key="1">
    <citation type="journal article" date="2012" name="BMC Genomics">
        <title>Comparative genomics of the white-rot fungi, Phanerochaete carnosa and P. chrysosporium, to elucidate the genetic basis of the distinct wood types they colonize.</title>
        <authorList>
            <person name="Suzuki H."/>
            <person name="MacDonald J."/>
            <person name="Syed K."/>
            <person name="Salamov A."/>
            <person name="Hori C."/>
            <person name="Aerts A."/>
            <person name="Henrissat B."/>
            <person name="Wiebenga A."/>
            <person name="vanKuyk P.A."/>
            <person name="Barry K."/>
            <person name="Lindquist E."/>
            <person name="LaButti K."/>
            <person name="Lapidus A."/>
            <person name="Lucas S."/>
            <person name="Coutinho P."/>
            <person name="Gong Y."/>
            <person name="Samejima M."/>
            <person name="Mahadevan R."/>
            <person name="Abou-Zaid M."/>
            <person name="de Vries R.P."/>
            <person name="Igarashi K."/>
            <person name="Yadav J.S."/>
            <person name="Grigoriev I.V."/>
            <person name="Master E.R."/>
        </authorList>
    </citation>
    <scope>NUCLEOTIDE SEQUENCE [LARGE SCALE GENOMIC DNA]</scope>
    <source>
        <strain evidence="4 5">HHB-10118-sp</strain>
    </source>
</reference>
<organism evidence="4 5">
    <name type="scientific">Phanerochaete carnosa (strain HHB-10118-sp)</name>
    <name type="common">White-rot fungus</name>
    <name type="synonym">Peniophora carnosa</name>
    <dbReference type="NCBI Taxonomy" id="650164"/>
    <lineage>
        <taxon>Eukaryota</taxon>
        <taxon>Fungi</taxon>
        <taxon>Dikarya</taxon>
        <taxon>Basidiomycota</taxon>
        <taxon>Agaricomycotina</taxon>
        <taxon>Agaricomycetes</taxon>
        <taxon>Polyporales</taxon>
        <taxon>Phanerochaetaceae</taxon>
        <taxon>Phanerochaete</taxon>
    </lineage>
</organism>
<keyword evidence="2" id="KW-1133">Transmembrane helix</keyword>
<sequence>MAHSGEPWYLTIVRMQGIPFARQDKSWRPRVTVSVVGMAHSHSTDLGCDGQNPNLKLPLVLYDVDRHSKLDIKVWHHARTKKKGRKPHLIGSAYVTLCELSRMQKHSEADVGISLRCPPPQKRNPSIKARQANSATLIARLRPPPLSPSLTSETTLVAYEDDSVCDEEGFEEELLSDASRNTTPAPCTDKSPVDIPDILPDTSASGLKKRRKRTKLKPYSLDSDDEASCYSSSESSRPATPPPHQEQYYSYYAETGLETEYQAEMTFGDDLDSYCPAILPQHIGESPEEQRPLSLIKLMVDMFAPFREMSGPGCDFASVLGRLTTEWYAVGGCLLAMAALNAAVFGYSTPTLIDIDSIALKARSAQDVYGTYFFFCLTCRFPTLCLLVAVCALLAFLLAVAWGAWSVAVLVMCCAAGVLLTLQYLVYGAHRTVNFFVWLVWRAGRACDGLFRATPPAGSNQALPGQTAAQVTPPGVTRQT</sequence>
<evidence type="ECO:0000256" key="2">
    <source>
        <dbReference type="SAM" id="Phobius"/>
    </source>
</evidence>
<dbReference type="STRING" id="650164.K5WCS0"/>